<dbReference type="AlphaFoldDB" id="A0A1G7BUU5"/>
<organism evidence="4 5">
    <name type="scientific">Limimaricola pyoseonensis</name>
    <dbReference type="NCBI Taxonomy" id="521013"/>
    <lineage>
        <taxon>Bacteria</taxon>
        <taxon>Pseudomonadati</taxon>
        <taxon>Pseudomonadota</taxon>
        <taxon>Alphaproteobacteria</taxon>
        <taxon>Rhodobacterales</taxon>
        <taxon>Paracoccaceae</taxon>
        <taxon>Limimaricola</taxon>
    </lineage>
</organism>
<accession>A0A1G7BUU5</accession>
<dbReference type="InterPro" id="IPR036291">
    <property type="entry name" value="NAD(P)-bd_dom_sf"/>
</dbReference>
<dbReference type="PRINTS" id="PR00081">
    <property type="entry name" value="GDHRDH"/>
</dbReference>
<dbReference type="Gene3D" id="3.40.50.720">
    <property type="entry name" value="NAD(P)-binding Rossmann-like Domain"/>
    <property type="match status" value="1"/>
</dbReference>
<evidence type="ECO:0000313" key="5">
    <source>
        <dbReference type="Proteomes" id="UP000198922"/>
    </source>
</evidence>
<reference evidence="5" key="1">
    <citation type="submission" date="2016-10" db="EMBL/GenBank/DDBJ databases">
        <authorList>
            <person name="Varghese N."/>
            <person name="Submissions S."/>
        </authorList>
    </citation>
    <scope>NUCLEOTIDE SEQUENCE [LARGE SCALE GENOMIC DNA]</scope>
    <source>
        <strain evidence="5">DSM 21424</strain>
    </source>
</reference>
<dbReference type="PANTHER" id="PTHR44196:SF1">
    <property type="entry name" value="DEHYDROGENASE_REDUCTASE SDR FAMILY MEMBER 7B"/>
    <property type="match status" value="1"/>
</dbReference>
<evidence type="ECO:0000256" key="1">
    <source>
        <dbReference type="ARBA" id="ARBA00006484"/>
    </source>
</evidence>
<dbReference type="EMBL" id="FNAT01000002">
    <property type="protein sequence ID" value="SDE30914.1"/>
    <property type="molecule type" value="Genomic_DNA"/>
</dbReference>
<dbReference type="PRINTS" id="PR00080">
    <property type="entry name" value="SDRFAMILY"/>
</dbReference>
<evidence type="ECO:0000256" key="2">
    <source>
        <dbReference type="ARBA" id="ARBA00023002"/>
    </source>
</evidence>
<protein>
    <submittedName>
        <fullName evidence="4">NADP-dependent 3-hydroxy acid dehydrogenase YdfG</fullName>
    </submittedName>
</protein>
<gene>
    <name evidence="4" type="ORF">SAMN04488567_1250</name>
</gene>
<dbReference type="RefSeq" id="WP_090110266.1">
    <property type="nucleotide sequence ID" value="NZ_FNAT01000002.1"/>
</dbReference>
<dbReference type="GO" id="GO:0016020">
    <property type="term" value="C:membrane"/>
    <property type="evidence" value="ECO:0007669"/>
    <property type="project" value="TreeGrafter"/>
</dbReference>
<sequence length="233" mass="24956">MSKVILITGASSGIGEICARHAVAAGHKVALAARSADRLDALVEEFGAENAIALPTDVTDPAAQERMVARAVDHFGRLDVVVPNAGLGASARGTEAGSVESFREMIEVNCLAVTYTAKYALPHLRASKGHMVLIGSLAAQGTVWGSVYSATKWFIRGYADNLGAELGDAGGRVTCLHPGMTDTPFFDEEKPDALRPEDIARAFMFAIEQPEHVLLPHLPVYPKPKKPYYDPHH</sequence>
<keyword evidence="5" id="KW-1185">Reference proteome</keyword>
<dbReference type="STRING" id="521013.SAMN04488567_1250"/>
<comment type="similarity">
    <text evidence="1 3">Belongs to the short-chain dehydrogenases/reductases (SDR) family.</text>
</comment>
<dbReference type="OrthoDB" id="9810935at2"/>
<dbReference type="InterPro" id="IPR002347">
    <property type="entry name" value="SDR_fam"/>
</dbReference>
<dbReference type="PANTHER" id="PTHR44196">
    <property type="entry name" value="DEHYDROGENASE/REDUCTASE SDR FAMILY MEMBER 7B"/>
    <property type="match status" value="1"/>
</dbReference>
<dbReference type="GO" id="GO:0016491">
    <property type="term" value="F:oxidoreductase activity"/>
    <property type="evidence" value="ECO:0007669"/>
    <property type="project" value="UniProtKB-KW"/>
</dbReference>
<evidence type="ECO:0000313" key="4">
    <source>
        <dbReference type="EMBL" id="SDE30914.1"/>
    </source>
</evidence>
<keyword evidence="2" id="KW-0560">Oxidoreductase</keyword>
<name>A0A1G7BUU5_9RHOB</name>
<dbReference type="CDD" id="cd05233">
    <property type="entry name" value="SDR_c"/>
    <property type="match status" value="1"/>
</dbReference>
<evidence type="ECO:0000256" key="3">
    <source>
        <dbReference type="RuleBase" id="RU000363"/>
    </source>
</evidence>
<dbReference type="Pfam" id="PF00106">
    <property type="entry name" value="adh_short"/>
    <property type="match status" value="1"/>
</dbReference>
<proteinExistence type="inferred from homology"/>
<dbReference type="SUPFAM" id="SSF51735">
    <property type="entry name" value="NAD(P)-binding Rossmann-fold domains"/>
    <property type="match status" value="1"/>
</dbReference>
<dbReference type="Proteomes" id="UP000198922">
    <property type="component" value="Unassembled WGS sequence"/>
</dbReference>